<dbReference type="EMBL" id="JH795856">
    <property type="protein sequence ID" value="EJU05597.1"/>
    <property type="molecule type" value="Genomic_DNA"/>
</dbReference>
<gene>
    <name evidence="2" type="ORF">DACRYDRAFT_98267</name>
</gene>
<dbReference type="OrthoDB" id="3051796at2759"/>
<sequence length="497" mass="57071">MTTTVDVHVATTTTVFTKASYTPRQVSAPTQGMIGLLHQQRDRDQPRQQPLMQSYKHIPRPGHVRQIVANWPPRPTRRASAAVVVPAQPSQSTQGPIYKLPREILEAIFDHYMVAWEWKIHADIHTVSPMFNELARTLRNISRVCKLWRYICHDSPRLWRNILHCSLEVELRHTHSYKMSMDRCRNVPMDMWISGYSELVEVYELLREKDAFNRVRSLHVGHAQIATRPDKDIVPWFIHCKLENVKRFSLDYADISMCEFAEYLRQFPKLEYLRLLHDRFSDYIDLTDADAQETRVAIPNVKCIELIQEKRDWISQVMHRLVTTNLTCMSITLSSRKGPGNTASITLADAPWMCISLRRIALGNHLDYADIIGIIQPLLALSHLHLFRSAVWGAQEEETKQPCDALLAMLHARPPGAVDGGTTLIPALRVLSFYAYPLSTGALHDLVSNRKQSHSVPLKLVGLDPDWVKATNEEDLARITGLVDVYRTTAYHLLEWQ</sequence>
<evidence type="ECO:0000259" key="1">
    <source>
        <dbReference type="Pfam" id="PF12937"/>
    </source>
</evidence>
<keyword evidence="3" id="KW-1185">Reference proteome</keyword>
<dbReference type="InterPro" id="IPR036047">
    <property type="entry name" value="F-box-like_dom_sf"/>
</dbReference>
<dbReference type="HOGENOM" id="CLU_548621_0_0_1"/>
<reference evidence="2 3" key="1">
    <citation type="journal article" date="2012" name="Science">
        <title>The Paleozoic origin of enzymatic lignin decomposition reconstructed from 31 fungal genomes.</title>
        <authorList>
            <person name="Floudas D."/>
            <person name="Binder M."/>
            <person name="Riley R."/>
            <person name="Barry K."/>
            <person name="Blanchette R.A."/>
            <person name="Henrissat B."/>
            <person name="Martinez A.T."/>
            <person name="Otillar R."/>
            <person name="Spatafora J.W."/>
            <person name="Yadav J.S."/>
            <person name="Aerts A."/>
            <person name="Benoit I."/>
            <person name="Boyd A."/>
            <person name="Carlson A."/>
            <person name="Copeland A."/>
            <person name="Coutinho P.M."/>
            <person name="de Vries R.P."/>
            <person name="Ferreira P."/>
            <person name="Findley K."/>
            <person name="Foster B."/>
            <person name="Gaskell J."/>
            <person name="Glotzer D."/>
            <person name="Gorecki P."/>
            <person name="Heitman J."/>
            <person name="Hesse C."/>
            <person name="Hori C."/>
            <person name="Igarashi K."/>
            <person name="Jurgens J.A."/>
            <person name="Kallen N."/>
            <person name="Kersten P."/>
            <person name="Kohler A."/>
            <person name="Kuees U."/>
            <person name="Kumar T.K.A."/>
            <person name="Kuo A."/>
            <person name="LaButti K."/>
            <person name="Larrondo L.F."/>
            <person name="Lindquist E."/>
            <person name="Ling A."/>
            <person name="Lombard V."/>
            <person name="Lucas S."/>
            <person name="Lundell T."/>
            <person name="Martin R."/>
            <person name="McLaughlin D.J."/>
            <person name="Morgenstern I."/>
            <person name="Morin E."/>
            <person name="Murat C."/>
            <person name="Nagy L.G."/>
            <person name="Nolan M."/>
            <person name="Ohm R.A."/>
            <person name="Patyshakuliyeva A."/>
            <person name="Rokas A."/>
            <person name="Ruiz-Duenas F.J."/>
            <person name="Sabat G."/>
            <person name="Salamov A."/>
            <person name="Samejima M."/>
            <person name="Schmutz J."/>
            <person name="Slot J.C."/>
            <person name="St John F."/>
            <person name="Stenlid J."/>
            <person name="Sun H."/>
            <person name="Sun S."/>
            <person name="Syed K."/>
            <person name="Tsang A."/>
            <person name="Wiebenga A."/>
            <person name="Young D."/>
            <person name="Pisabarro A."/>
            <person name="Eastwood D.C."/>
            <person name="Martin F."/>
            <person name="Cullen D."/>
            <person name="Grigoriev I.V."/>
            <person name="Hibbett D.S."/>
        </authorList>
    </citation>
    <scope>NUCLEOTIDE SEQUENCE [LARGE SCALE GENOMIC DNA]</scope>
    <source>
        <strain evidence="2 3">DJM-731 SS1</strain>
    </source>
</reference>
<feature type="domain" description="F-box" evidence="1">
    <location>
        <begin position="98"/>
        <end position="162"/>
    </location>
</feature>
<dbReference type="GeneID" id="63692578"/>
<evidence type="ECO:0000313" key="3">
    <source>
        <dbReference type="Proteomes" id="UP000030653"/>
    </source>
</evidence>
<accession>M5GEQ1</accession>
<dbReference type="Proteomes" id="UP000030653">
    <property type="component" value="Unassembled WGS sequence"/>
</dbReference>
<evidence type="ECO:0000313" key="2">
    <source>
        <dbReference type="EMBL" id="EJU05597.1"/>
    </source>
</evidence>
<proteinExistence type="predicted"/>
<organism evidence="2 3">
    <name type="scientific">Dacryopinax primogenitus (strain DJM 731)</name>
    <name type="common">Brown rot fungus</name>
    <dbReference type="NCBI Taxonomy" id="1858805"/>
    <lineage>
        <taxon>Eukaryota</taxon>
        <taxon>Fungi</taxon>
        <taxon>Dikarya</taxon>
        <taxon>Basidiomycota</taxon>
        <taxon>Agaricomycotina</taxon>
        <taxon>Dacrymycetes</taxon>
        <taxon>Dacrymycetales</taxon>
        <taxon>Dacrymycetaceae</taxon>
        <taxon>Dacryopinax</taxon>
    </lineage>
</organism>
<dbReference type="SUPFAM" id="SSF81383">
    <property type="entry name" value="F-box domain"/>
    <property type="match status" value="1"/>
</dbReference>
<dbReference type="Gene3D" id="1.20.1280.50">
    <property type="match status" value="1"/>
</dbReference>
<protein>
    <recommendedName>
        <fullName evidence="1">F-box domain-containing protein</fullName>
    </recommendedName>
</protein>
<dbReference type="Pfam" id="PF12937">
    <property type="entry name" value="F-box-like"/>
    <property type="match status" value="1"/>
</dbReference>
<dbReference type="RefSeq" id="XP_040632491.1">
    <property type="nucleotide sequence ID" value="XM_040777516.1"/>
</dbReference>
<dbReference type="AlphaFoldDB" id="M5GEQ1"/>
<name>M5GEQ1_DACPD</name>
<dbReference type="InterPro" id="IPR001810">
    <property type="entry name" value="F-box_dom"/>
</dbReference>